<sequence>MTKLRHGPKRGLYNIILQKHKSSGTTPLDPDLTQYFKYTTPDLESILPPETAALKTNYMYYVTKNLPTKGVLTKLSRRKRQFTLRIKSAIGYSVLRSICSQARLKGIFTSPIPLRRNSQGLGSNDNVRAATQRLAGIP</sequence>
<organism evidence="1 2">
    <name type="scientific">Elysia marginata</name>
    <dbReference type="NCBI Taxonomy" id="1093978"/>
    <lineage>
        <taxon>Eukaryota</taxon>
        <taxon>Metazoa</taxon>
        <taxon>Spiralia</taxon>
        <taxon>Lophotrochozoa</taxon>
        <taxon>Mollusca</taxon>
        <taxon>Gastropoda</taxon>
        <taxon>Heterobranchia</taxon>
        <taxon>Euthyneura</taxon>
        <taxon>Panpulmonata</taxon>
        <taxon>Sacoglossa</taxon>
        <taxon>Placobranchoidea</taxon>
        <taxon>Plakobranchidae</taxon>
        <taxon>Elysia</taxon>
    </lineage>
</organism>
<protein>
    <submittedName>
        <fullName evidence="1">Uncharacterized protein</fullName>
    </submittedName>
</protein>
<proteinExistence type="predicted"/>
<evidence type="ECO:0000313" key="2">
    <source>
        <dbReference type="Proteomes" id="UP000762676"/>
    </source>
</evidence>
<dbReference type="AlphaFoldDB" id="A0AAV4FYL0"/>
<evidence type="ECO:0000313" key="1">
    <source>
        <dbReference type="EMBL" id="GFR77763.1"/>
    </source>
</evidence>
<dbReference type="Proteomes" id="UP000762676">
    <property type="component" value="Unassembled WGS sequence"/>
</dbReference>
<dbReference type="EMBL" id="BMAT01000996">
    <property type="protein sequence ID" value="GFR77763.1"/>
    <property type="molecule type" value="Genomic_DNA"/>
</dbReference>
<reference evidence="1 2" key="1">
    <citation type="journal article" date="2021" name="Elife">
        <title>Chloroplast acquisition without the gene transfer in kleptoplastic sea slugs, Plakobranchus ocellatus.</title>
        <authorList>
            <person name="Maeda T."/>
            <person name="Takahashi S."/>
            <person name="Yoshida T."/>
            <person name="Shimamura S."/>
            <person name="Takaki Y."/>
            <person name="Nagai Y."/>
            <person name="Toyoda A."/>
            <person name="Suzuki Y."/>
            <person name="Arimoto A."/>
            <person name="Ishii H."/>
            <person name="Satoh N."/>
            <person name="Nishiyama T."/>
            <person name="Hasebe M."/>
            <person name="Maruyama T."/>
            <person name="Minagawa J."/>
            <person name="Obokata J."/>
            <person name="Shigenobu S."/>
        </authorList>
    </citation>
    <scope>NUCLEOTIDE SEQUENCE [LARGE SCALE GENOMIC DNA]</scope>
</reference>
<keyword evidence="2" id="KW-1185">Reference proteome</keyword>
<comment type="caution">
    <text evidence="1">The sequence shown here is derived from an EMBL/GenBank/DDBJ whole genome shotgun (WGS) entry which is preliminary data.</text>
</comment>
<name>A0AAV4FYL0_9GAST</name>
<gene>
    <name evidence="1" type="ORF">ElyMa_000516500</name>
</gene>
<accession>A0AAV4FYL0</accession>